<dbReference type="PATRIC" id="fig|446465.5.peg.561"/>
<evidence type="ECO:0000313" key="2">
    <source>
        <dbReference type="EMBL" id="ACU84440.1"/>
    </source>
</evidence>
<feature type="domain" description="HTH araC/xylS-type" evidence="1">
    <location>
        <begin position="148"/>
        <end position="220"/>
    </location>
</feature>
<dbReference type="AlphaFoldDB" id="C7MI14"/>
<dbReference type="OrthoDB" id="2559672at2"/>
<dbReference type="SMART" id="SM00342">
    <property type="entry name" value="HTH_ARAC"/>
    <property type="match status" value="1"/>
</dbReference>
<protein>
    <recommendedName>
        <fullName evidence="1">HTH araC/xylS-type domain-containing protein</fullName>
    </recommendedName>
</protein>
<sequence length="239" mass="25951">MIEIEHRPSASPCIARVWRAHSTGVDTMTSVANSTWELVMWNEGTRLLTAVRGPETRASTAEVPQDSRSLGILFAHGVHMPHLPVTELVDSQTPPRPATHGGMQLGERSWPLPAYDSAEQLVGRLVRAGLLVRDPLVAEVLAGRPSALSPRTVQRRVAATTGLTLGTIRQIARAREAALRLGAGTPILEVVHELGFYDQPHLSRALTRFIGRTATQLAQGRPAQPLSLLYSPPELAGRR</sequence>
<gene>
    <name evidence="2" type="ordered locus">Bfae_05740</name>
</gene>
<dbReference type="KEGG" id="bfa:Bfae_05740"/>
<proteinExistence type="predicted"/>
<accession>C7MI14</accession>
<dbReference type="Gene3D" id="1.10.10.60">
    <property type="entry name" value="Homeodomain-like"/>
    <property type="match status" value="1"/>
</dbReference>
<dbReference type="PROSITE" id="PS01124">
    <property type="entry name" value="HTH_ARAC_FAMILY_2"/>
    <property type="match status" value="1"/>
</dbReference>
<dbReference type="Pfam" id="PF12833">
    <property type="entry name" value="HTH_18"/>
    <property type="match status" value="1"/>
</dbReference>
<dbReference type="GO" id="GO:0043565">
    <property type="term" value="F:sequence-specific DNA binding"/>
    <property type="evidence" value="ECO:0007669"/>
    <property type="project" value="InterPro"/>
</dbReference>
<organism evidence="2 3">
    <name type="scientific">Brachybacterium faecium (strain ATCC 43885 / DSM 4810 / JCM 11609 / LMG 19847 / NBRC 14762 / NCIMB 9860 / 6-10)</name>
    <dbReference type="NCBI Taxonomy" id="446465"/>
    <lineage>
        <taxon>Bacteria</taxon>
        <taxon>Bacillati</taxon>
        <taxon>Actinomycetota</taxon>
        <taxon>Actinomycetes</taxon>
        <taxon>Micrococcales</taxon>
        <taxon>Dermabacteraceae</taxon>
        <taxon>Brachybacterium</taxon>
    </lineage>
</organism>
<evidence type="ECO:0000259" key="1">
    <source>
        <dbReference type="PROSITE" id="PS01124"/>
    </source>
</evidence>
<dbReference type="eggNOG" id="COG2207">
    <property type="taxonomic scope" value="Bacteria"/>
</dbReference>
<dbReference type="InterPro" id="IPR018060">
    <property type="entry name" value="HTH_AraC"/>
</dbReference>
<dbReference type="GO" id="GO:0003700">
    <property type="term" value="F:DNA-binding transcription factor activity"/>
    <property type="evidence" value="ECO:0007669"/>
    <property type="project" value="InterPro"/>
</dbReference>
<dbReference type="HOGENOM" id="CLU_105090_0_0_11"/>
<evidence type="ECO:0000313" key="3">
    <source>
        <dbReference type="Proteomes" id="UP000001919"/>
    </source>
</evidence>
<dbReference type="STRING" id="446465.Bfae_05740"/>
<reference evidence="2 3" key="1">
    <citation type="journal article" date="2009" name="Stand. Genomic Sci.">
        <title>Complete genome sequence of Brachybacterium faecium type strain (Schefferle 6-10).</title>
        <authorList>
            <person name="Lapidus A."/>
            <person name="Pukall R."/>
            <person name="Labuttii K."/>
            <person name="Copeland A."/>
            <person name="Del Rio T.G."/>
            <person name="Nolan M."/>
            <person name="Chen F."/>
            <person name="Lucas S."/>
            <person name="Tice H."/>
            <person name="Cheng J.F."/>
            <person name="Bruce D."/>
            <person name="Goodwin L."/>
            <person name="Pitluck S."/>
            <person name="Rohde M."/>
            <person name="Goker M."/>
            <person name="Pati A."/>
            <person name="Ivanova N."/>
            <person name="Mavrommatis K."/>
            <person name="Chen A."/>
            <person name="Palaniappan K."/>
            <person name="D'haeseleer P."/>
            <person name="Chain P."/>
            <person name="Bristow J."/>
            <person name="Eisen J.A."/>
            <person name="Markowitz V."/>
            <person name="Hugenholtz P."/>
            <person name="Kyrpides N.C."/>
            <person name="Klenk H.P."/>
        </authorList>
    </citation>
    <scope>NUCLEOTIDE SEQUENCE [LARGE SCALE GENOMIC DNA]</scope>
    <source>
        <strain evidence="3">ATCC 43885 / DSM 4810 / JCM 11609 / LMG 19847 / NBRC 14762 / NCIMB 9860 / 6-10</strain>
    </source>
</reference>
<dbReference type="Proteomes" id="UP000001919">
    <property type="component" value="Chromosome"/>
</dbReference>
<dbReference type="EMBL" id="CP001643">
    <property type="protein sequence ID" value="ACU84440.1"/>
    <property type="molecule type" value="Genomic_DNA"/>
</dbReference>
<name>C7MI14_BRAFD</name>
<keyword evidence="3" id="KW-1185">Reference proteome</keyword>